<gene>
    <name evidence="2" type="ORF">TRAES_3BF060600090CFD_c1</name>
    <name evidence="3" type="ORF">TRAES_3BF061500140CFD_c1</name>
</gene>
<evidence type="ECO:0000313" key="3">
    <source>
        <dbReference type="EMBL" id="CDM80058.1"/>
    </source>
</evidence>
<dbReference type="EMBL" id="HG670306">
    <property type="protein sequence ID" value="CDM80058.1"/>
    <property type="molecule type" value="Genomic_DNA"/>
</dbReference>
<dbReference type="AlphaFoldDB" id="A0A077RR67"/>
<dbReference type="Gene3D" id="2.60.210.10">
    <property type="entry name" value="Apoptosis, Tumor Necrosis Factor Receptor Associated Protein 2, Chain A"/>
    <property type="match status" value="1"/>
</dbReference>
<dbReference type="CDD" id="cd00121">
    <property type="entry name" value="MATH"/>
    <property type="match status" value="1"/>
</dbReference>
<organism evidence="3">
    <name type="scientific">Triticum aestivum</name>
    <name type="common">Wheat</name>
    <dbReference type="NCBI Taxonomy" id="4565"/>
    <lineage>
        <taxon>Eukaryota</taxon>
        <taxon>Viridiplantae</taxon>
        <taxon>Streptophyta</taxon>
        <taxon>Embryophyta</taxon>
        <taxon>Tracheophyta</taxon>
        <taxon>Spermatophyta</taxon>
        <taxon>Magnoliopsida</taxon>
        <taxon>Liliopsida</taxon>
        <taxon>Poales</taxon>
        <taxon>Poaceae</taxon>
        <taxon>BOP clade</taxon>
        <taxon>Pooideae</taxon>
        <taxon>Triticodae</taxon>
        <taxon>Triticeae</taxon>
        <taxon>Triticinae</taxon>
        <taxon>Triticum</taxon>
    </lineage>
</organism>
<dbReference type="SUPFAM" id="SSF49599">
    <property type="entry name" value="TRAF domain-like"/>
    <property type="match status" value="1"/>
</dbReference>
<evidence type="ECO:0000259" key="1">
    <source>
        <dbReference type="Pfam" id="PF22486"/>
    </source>
</evidence>
<dbReference type="InterPro" id="IPR008974">
    <property type="entry name" value="TRAF-like"/>
</dbReference>
<evidence type="ECO:0000313" key="2">
    <source>
        <dbReference type="EMBL" id="CDM80042.1"/>
    </source>
</evidence>
<protein>
    <recommendedName>
        <fullName evidence="1">MATH domain-containing protein</fullName>
    </recommendedName>
</protein>
<dbReference type="Pfam" id="PF22486">
    <property type="entry name" value="MATH_2"/>
    <property type="match status" value="1"/>
</dbReference>
<dbReference type="HOGENOM" id="CLU_1144290_0_0_1"/>
<reference evidence="3" key="1">
    <citation type="journal article" date="2014" name="Science">
        <title>Structural and functional partitioning of bread wheat chromosome 3B.</title>
        <authorList>
            <person name="Choulet F."/>
            <person name="Alberti A."/>
            <person name="Theil S."/>
            <person name="Glover N."/>
            <person name="Barbe V."/>
            <person name="Daron J."/>
            <person name="Pingault L."/>
            <person name="Sourdille P."/>
            <person name="Couloux A."/>
            <person name="Paux E."/>
            <person name="Leroy P."/>
            <person name="Mangenot S."/>
            <person name="Guilhot N."/>
            <person name="Le Gouis J."/>
            <person name="Balfourier F."/>
            <person name="Alaux M."/>
            <person name="Jamilloux V."/>
            <person name="Poulain J."/>
            <person name="Durand C."/>
            <person name="Bellec A."/>
            <person name="Gaspin C."/>
            <person name="Safar J."/>
            <person name="Dolezel J."/>
            <person name="Rogers J."/>
            <person name="Vandepoele K."/>
            <person name="Aury J.M."/>
            <person name="Mayer K."/>
            <person name="Berges H."/>
            <person name="Quesneville H."/>
            <person name="Wincker P."/>
            <person name="Feuillet C."/>
        </authorList>
    </citation>
    <scope>NUCLEOTIDE SEQUENCE</scope>
</reference>
<accession>A0A077RR67</accession>
<dbReference type="EMBL" id="HG670306">
    <property type="protein sequence ID" value="CDM80042.1"/>
    <property type="molecule type" value="Genomic_DNA"/>
</dbReference>
<dbReference type="InterPro" id="IPR002083">
    <property type="entry name" value="MATH/TRAF_dom"/>
</dbReference>
<sequence>MAAEVETLCGSTCDYNNSGQADCRRQLLKRCTTEGTCCSSNDTCTCDCNTVAQNGCFGVSDGYTRCGSCKLGRFNQCYPTCKNDCNNNCKKKKGSIWLASHEGFSLYLDHASHDPTGDAAAAFHISFLDQNNGRLSCINGEKQLPNEVGGEAQGGAGTWARSFSHDARSWGWDEFIKVEDLDDEKHLRDGCLCMLCDLTVFDVCTNDYFAPHGDHGQPAAESLERLKLIQGVALITYLLGGPS</sequence>
<proteinExistence type="predicted"/>
<feature type="domain" description="MATH" evidence="1">
    <location>
        <begin position="103"/>
        <end position="197"/>
    </location>
</feature>
<name>A0A077RR67_WHEAT</name>